<evidence type="ECO:0000256" key="1">
    <source>
        <dbReference type="SAM" id="MobiDB-lite"/>
    </source>
</evidence>
<name>A0A9Q1CM91_HOLLE</name>
<gene>
    <name evidence="2" type="ORF">HOLleu_00434</name>
</gene>
<dbReference type="OrthoDB" id="8963689at2759"/>
<dbReference type="PANTHER" id="PTHR46888:SF13">
    <property type="entry name" value="RIBONUCLEASE H"/>
    <property type="match status" value="1"/>
</dbReference>
<proteinExistence type="predicted"/>
<feature type="region of interest" description="Disordered" evidence="1">
    <location>
        <begin position="141"/>
        <end position="180"/>
    </location>
</feature>
<dbReference type="Proteomes" id="UP001152320">
    <property type="component" value="Chromosome 1"/>
</dbReference>
<sequence>MDLFSSSARNQKVKYSFCYKTTRQEHQIESVDERMESSREFQKSLEIMPFNLDKFVASPSAEELDSLKKSEIVKVAKHYGIEFQPLMRKDEIKRYVLEYLVDESILPSTVLETAIPVPTDDTFELKRLEIELNKEVRLKEMEREREREERERKKEEKEREMQMQREKEEREERERREEKAREHEFRLKQLELGVIKGSDPKIGLDTGGFDVSRHVKFVPKFQEDNVEKFFNHLEKLGEQLKWPRDKWSILIQSNFTAKAQEVYSALSIKDSMHHDKVKKAILQAYELVPEAYRQKFRKYRKADTQTY</sequence>
<dbReference type="AlphaFoldDB" id="A0A9Q1CM91"/>
<evidence type="ECO:0000313" key="2">
    <source>
        <dbReference type="EMBL" id="KAJ8048212.1"/>
    </source>
</evidence>
<evidence type="ECO:0000313" key="3">
    <source>
        <dbReference type="Proteomes" id="UP001152320"/>
    </source>
</evidence>
<comment type="caution">
    <text evidence="2">The sequence shown here is derived from an EMBL/GenBank/DDBJ whole genome shotgun (WGS) entry which is preliminary data.</text>
</comment>
<keyword evidence="3" id="KW-1185">Reference proteome</keyword>
<organism evidence="2 3">
    <name type="scientific">Holothuria leucospilota</name>
    <name type="common">Black long sea cucumber</name>
    <name type="synonym">Mertensiothuria leucospilota</name>
    <dbReference type="NCBI Taxonomy" id="206669"/>
    <lineage>
        <taxon>Eukaryota</taxon>
        <taxon>Metazoa</taxon>
        <taxon>Echinodermata</taxon>
        <taxon>Eleutherozoa</taxon>
        <taxon>Echinozoa</taxon>
        <taxon>Holothuroidea</taxon>
        <taxon>Aspidochirotacea</taxon>
        <taxon>Aspidochirotida</taxon>
        <taxon>Holothuriidae</taxon>
        <taxon>Holothuria</taxon>
    </lineage>
</organism>
<dbReference type="PANTHER" id="PTHR46888">
    <property type="entry name" value="ZINC KNUCKLE DOMAINCONTAINING PROTEIN-RELATED"/>
    <property type="match status" value="1"/>
</dbReference>
<dbReference type="EMBL" id="JAIZAY010000001">
    <property type="protein sequence ID" value="KAJ8048212.1"/>
    <property type="molecule type" value="Genomic_DNA"/>
</dbReference>
<accession>A0A9Q1CM91</accession>
<reference evidence="2" key="1">
    <citation type="submission" date="2021-10" db="EMBL/GenBank/DDBJ databases">
        <title>Tropical sea cucumber genome reveals ecological adaptation and Cuvierian tubules defense mechanism.</title>
        <authorList>
            <person name="Chen T."/>
        </authorList>
    </citation>
    <scope>NUCLEOTIDE SEQUENCE</scope>
    <source>
        <strain evidence="2">Nanhai2018</strain>
        <tissue evidence="2">Muscle</tissue>
    </source>
</reference>
<protein>
    <submittedName>
        <fullName evidence="2">Uncharacterized protein</fullName>
    </submittedName>
</protein>